<dbReference type="GO" id="GO:0019698">
    <property type="term" value="P:D-galacturonate catabolic process"/>
    <property type="evidence" value="ECO:0007669"/>
    <property type="project" value="TreeGrafter"/>
</dbReference>
<accession>A0A382RB54</accession>
<protein>
    <submittedName>
        <fullName evidence="1">Uncharacterized protein</fullName>
    </submittedName>
</protein>
<dbReference type="EMBL" id="UINC01120223">
    <property type="protein sequence ID" value="SVC94580.1"/>
    <property type="molecule type" value="Genomic_DNA"/>
</dbReference>
<dbReference type="PANTHER" id="PTHR30068">
    <property type="entry name" value="URONATE ISOMERASE"/>
    <property type="match status" value="1"/>
</dbReference>
<dbReference type="PANTHER" id="PTHR30068:SF3">
    <property type="entry name" value="PHOSPHOLIPID_GLYCEROL ACYLTRANSFERASE DOMAIN-CONTAINING PROTEIN"/>
    <property type="match status" value="1"/>
</dbReference>
<dbReference type="GO" id="GO:0042840">
    <property type="term" value="P:D-glucuronate catabolic process"/>
    <property type="evidence" value="ECO:0007669"/>
    <property type="project" value="TreeGrafter"/>
</dbReference>
<organism evidence="1">
    <name type="scientific">marine metagenome</name>
    <dbReference type="NCBI Taxonomy" id="408172"/>
    <lineage>
        <taxon>unclassified sequences</taxon>
        <taxon>metagenomes</taxon>
        <taxon>ecological metagenomes</taxon>
    </lineage>
</organism>
<reference evidence="1" key="1">
    <citation type="submission" date="2018-05" db="EMBL/GenBank/DDBJ databases">
        <authorList>
            <person name="Lanie J.A."/>
            <person name="Ng W.-L."/>
            <person name="Kazmierczak K.M."/>
            <person name="Andrzejewski T.M."/>
            <person name="Davidsen T.M."/>
            <person name="Wayne K.J."/>
            <person name="Tettelin H."/>
            <person name="Glass J.I."/>
            <person name="Rusch D."/>
            <person name="Podicherti R."/>
            <person name="Tsui H.-C.T."/>
            <person name="Winkler M.E."/>
        </authorList>
    </citation>
    <scope>NUCLEOTIDE SEQUENCE</scope>
</reference>
<proteinExistence type="predicted"/>
<name>A0A382RB54_9ZZZZ</name>
<gene>
    <name evidence="1" type="ORF">METZ01_LOCUS347434</name>
</gene>
<dbReference type="AlphaFoldDB" id="A0A382RB54"/>
<evidence type="ECO:0000313" key="1">
    <source>
        <dbReference type="EMBL" id="SVC94580.1"/>
    </source>
</evidence>
<feature type="non-terminal residue" evidence="1">
    <location>
        <position position="1"/>
    </location>
</feature>
<sequence>FLNFSLFQRQNDTVRIAIGDNLLDGGYAEKIMRLNKSFVVHRNISGVKETFKKLSRLSKYINLSIEKDKESIWIAQKEGRAIDGNDFTDEAVLKMLYLDQRKKHSIEEWVSQVNLTPIVISYELDPLDGVKAKRWKELGSLSKGENNERGINELIQGIIGQKGRVHLHICKSLKGFKGEMADLVRVIDKQIIQNFKLWPINHAAAYELSKGDSKYGIFDESLLSEETNKLLKSRLIDQDIVVREKILITYATPLINKQKSQKRI</sequence>